<dbReference type="RefSeq" id="WP_264285253.1">
    <property type="nucleotide sequence ID" value="NZ_JAOZEV010000001.1"/>
</dbReference>
<name>A0A9X3BZW3_9FLAO</name>
<dbReference type="InterPro" id="IPR046232">
    <property type="entry name" value="DUF6265"/>
</dbReference>
<keyword evidence="3" id="KW-1185">Reference proteome</keyword>
<dbReference type="Pfam" id="PF19780">
    <property type="entry name" value="DUF6265"/>
    <property type="match status" value="1"/>
</dbReference>
<evidence type="ECO:0000313" key="3">
    <source>
        <dbReference type="Proteomes" id="UP001151133"/>
    </source>
</evidence>
<accession>A0A9X3BZW3</accession>
<comment type="caution">
    <text evidence="2">The sequence shown here is derived from an EMBL/GenBank/DDBJ whole genome shotgun (WGS) entry which is preliminary data.</text>
</comment>
<sequence length="158" mass="17791">MFQKITLILLLLAIVSCKKTETPEKDKIKAADWLIGKWENVTPQGTLTETWNKVNDSTFQGSSFFIKGKDTIHFESIKLQQNGEILTYNATVKGQNNDEAVAFKLTNSTEKGLVFENPKHDYPQKISYTKDANNTLTAEISGIQLGKPSSEKYLMTKK</sequence>
<reference evidence="2" key="1">
    <citation type="submission" date="2022-10" db="EMBL/GenBank/DDBJ databases">
        <title>Two novel species of Flavobacterium.</title>
        <authorList>
            <person name="Liu Q."/>
            <person name="Xin Y.-H."/>
        </authorList>
    </citation>
    <scope>NUCLEOTIDE SEQUENCE</scope>
    <source>
        <strain evidence="2">LS1R47</strain>
    </source>
</reference>
<dbReference type="PROSITE" id="PS51257">
    <property type="entry name" value="PROKAR_LIPOPROTEIN"/>
    <property type="match status" value="1"/>
</dbReference>
<organism evidence="2 3">
    <name type="scientific">Flavobacterium frigoritolerans</name>
    <dbReference type="NCBI Taxonomy" id="2987686"/>
    <lineage>
        <taxon>Bacteria</taxon>
        <taxon>Pseudomonadati</taxon>
        <taxon>Bacteroidota</taxon>
        <taxon>Flavobacteriia</taxon>
        <taxon>Flavobacteriales</taxon>
        <taxon>Flavobacteriaceae</taxon>
        <taxon>Flavobacterium</taxon>
    </lineage>
</organism>
<gene>
    <name evidence="2" type="ORF">OIU80_01015</name>
</gene>
<feature type="domain" description="DUF6265" evidence="1">
    <location>
        <begin position="32"/>
        <end position="141"/>
    </location>
</feature>
<proteinExistence type="predicted"/>
<evidence type="ECO:0000259" key="1">
    <source>
        <dbReference type="Pfam" id="PF19780"/>
    </source>
</evidence>
<evidence type="ECO:0000313" key="2">
    <source>
        <dbReference type="EMBL" id="MCV9930850.1"/>
    </source>
</evidence>
<protein>
    <submittedName>
        <fullName evidence="2">DUF6265 family protein</fullName>
    </submittedName>
</protein>
<dbReference type="Proteomes" id="UP001151133">
    <property type="component" value="Unassembled WGS sequence"/>
</dbReference>
<dbReference type="EMBL" id="JAOZEV010000001">
    <property type="protein sequence ID" value="MCV9930850.1"/>
    <property type="molecule type" value="Genomic_DNA"/>
</dbReference>
<dbReference type="AlphaFoldDB" id="A0A9X3BZW3"/>